<dbReference type="AlphaFoldDB" id="H5Y0K2"/>
<accession>H5Y0K2</accession>
<dbReference type="Proteomes" id="UP000005104">
    <property type="component" value="Chromosome"/>
</dbReference>
<dbReference type="RefSeq" id="WP_007787561.1">
    <property type="nucleotide sequence ID" value="NZ_CM001441.1"/>
</dbReference>
<dbReference type="eggNOG" id="ENOG5033B7U">
    <property type="taxonomic scope" value="Bacteria"/>
</dbReference>
<dbReference type="EMBL" id="CM001441">
    <property type="protein sequence ID" value="EHQ92258.1"/>
    <property type="molecule type" value="Genomic_DNA"/>
</dbReference>
<keyword evidence="1" id="KW-0472">Membrane</keyword>
<dbReference type="OrthoDB" id="1797419at2"/>
<keyword evidence="1" id="KW-1133">Transmembrane helix</keyword>
<reference evidence="2 3" key="1">
    <citation type="submission" date="2011-11" db="EMBL/GenBank/DDBJ databases">
        <title>The Noncontiguous Finished genome of Desulfosporosinus youngiae DSM 17734.</title>
        <authorList>
            <consortium name="US DOE Joint Genome Institute (JGI-PGF)"/>
            <person name="Lucas S."/>
            <person name="Han J."/>
            <person name="Lapidus A."/>
            <person name="Cheng J.-F."/>
            <person name="Goodwin L."/>
            <person name="Pitluck S."/>
            <person name="Peters L."/>
            <person name="Ovchinnikova G."/>
            <person name="Lu M."/>
            <person name="Land M.L."/>
            <person name="Hauser L."/>
            <person name="Pester M."/>
            <person name="Spring S."/>
            <person name="Ollivier B."/>
            <person name="Rattei T."/>
            <person name="Klenk H.-P."/>
            <person name="Wagner M."/>
            <person name="Loy A."/>
            <person name="Woyke T.J."/>
        </authorList>
    </citation>
    <scope>NUCLEOTIDE SEQUENCE [LARGE SCALE GENOMIC DNA]</scope>
    <source>
        <strain evidence="2 3">DSM 17734</strain>
    </source>
</reference>
<feature type="transmembrane region" description="Helical" evidence="1">
    <location>
        <begin position="20"/>
        <end position="40"/>
    </location>
</feature>
<dbReference type="HOGENOM" id="CLU_109741_0_0_9"/>
<evidence type="ECO:0000256" key="1">
    <source>
        <dbReference type="SAM" id="Phobius"/>
    </source>
</evidence>
<evidence type="ECO:0000313" key="3">
    <source>
        <dbReference type="Proteomes" id="UP000005104"/>
    </source>
</evidence>
<sequence>MFKGNRGYNSYRIRYIREIIIVAAIILMISFAVHALSALAQSKETVQMKKSGVPLLLNSELVEADKAELSLTLWFEDREIPESIRATRPIPEWTWIYKESQMNSEKVSATLTGQHLVNKSEESNLFAWYTTMVPQIEKAGGRIYLDERIPQTIDIAAYLSHINAIPKQWLLLGTMISTAAHQDKIDTSVLAGQDQINIQLLSRGKSSEGQSVLAIPALLEEF</sequence>
<protein>
    <submittedName>
        <fullName evidence="2">Uncharacterized protein</fullName>
    </submittedName>
</protein>
<keyword evidence="1" id="KW-0812">Transmembrane</keyword>
<proteinExistence type="predicted"/>
<dbReference type="STRING" id="768710.DesyoDRAFT_5330"/>
<keyword evidence="3" id="KW-1185">Reference proteome</keyword>
<organism evidence="2 3">
    <name type="scientific">Desulfosporosinus youngiae DSM 17734</name>
    <dbReference type="NCBI Taxonomy" id="768710"/>
    <lineage>
        <taxon>Bacteria</taxon>
        <taxon>Bacillati</taxon>
        <taxon>Bacillota</taxon>
        <taxon>Clostridia</taxon>
        <taxon>Eubacteriales</taxon>
        <taxon>Desulfitobacteriaceae</taxon>
        <taxon>Desulfosporosinus</taxon>
    </lineage>
</organism>
<evidence type="ECO:0000313" key="2">
    <source>
        <dbReference type="EMBL" id="EHQ92258.1"/>
    </source>
</evidence>
<gene>
    <name evidence="2" type="ORF">DesyoDRAFT_5330</name>
</gene>
<name>H5Y0K2_9FIRM</name>